<feature type="non-terminal residue" evidence="1">
    <location>
        <position position="228"/>
    </location>
</feature>
<accession>A0ABQ9HLW6</accession>
<dbReference type="InterPro" id="IPR012337">
    <property type="entry name" value="RNaseH-like_sf"/>
</dbReference>
<evidence type="ECO:0000313" key="1">
    <source>
        <dbReference type="EMBL" id="KAJ8885341.1"/>
    </source>
</evidence>
<proteinExistence type="predicted"/>
<dbReference type="Proteomes" id="UP001159363">
    <property type="component" value="Chromosome X"/>
</dbReference>
<gene>
    <name evidence="1" type="ORF">PR048_011538</name>
</gene>
<organism evidence="1 2">
    <name type="scientific">Dryococelus australis</name>
    <dbReference type="NCBI Taxonomy" id="614101"/>
    <lineage>
        <taxon>Eukaryota</taxon>
        <taxon>Metazoa</taxon>
        <taxon>Ecdysozoa</taxon>
        <taxon>Arthropoda</taxon>
        <taxon>Hexapoda</taxon>
        <taxon>Insecta</taxon>
        <taxon>Pterygota</taxon>
        <taxon>Neoptera</taxon>
        <taxon>Polyneoptera</taxon>
        <taxon>Phasmatodea</taxon>
        <taxon>Verophasmatodea</taxon>
        <taxon>Anareolatae</taxon>
        <taxon>Phasmatidae</taxon>
        <taxon>Eurycanthinae</taxon>
        <taxon>Dryococelus</taxon>
    </lineage>
</organism>
<sequence length="228" mass="25918">MIRLLKQKQAIILSSSEIKLPLELSQSQWELMMNVINMNIFDHATLAVSSSSVTASEIIPIVNSIKRELEKVVAETSVVKAIMTFSHLSNDAEENQLYIMTTILDPRLKTPVISSNEYVTNARRKLKNAAELHEKASSPHTLSETASSGLSAAGEFSAYLAEPFCPPNTDVNQYWKNRTNFPQLRHLHEKNFLYPLPLYIQKGWCFFFFFSIARLVVDQKLSRLDPDK</sequence>
<keyword evidence="2" id="KW-1185">Reference proteome</keyword>
<reference evidence="1 2" key="1">
    <citation type="submission" date="2023-02" db="EMBL/GenBank/DDBJ databases">
        <title>LHISI_Scaffold_Assembly.</title>
        <authorList>
            <person name="Stuart O.P."/>
            <person name="Cleave R."/>
            <person name="Magrath M.J.L."/>
            <person name="Mikheyev A.S."/>
        </authorList>
    </citation>
    <scope>NUCLEOTIDE SEQUENCE [LARGE SCALE GENOMIC DNA]</scope>
    <source>
        <strain evidence="1">Daus_M_001</strain>
        <tissue evidence="1">Leg muscle</tissue>
    </source>
</reference>
<name>A0ABQ9HLW6_9NEOP</name>
<dbReference type="EMBL" id="JARBHB010000004">
    <property type="protein sequence ID" value="KAJ8885341.1"/>
    <property type="molecule type" value="Genomic_DNA"/>
</dbReference>
<comment type="caution">
    <text evidence="1">The sequence shown here is derived from an EMBL/GenBank/DDBJ whole genome shotgun (WGS) entry which is preliminary data.</text>
</comment>
<dbReference type="SUPFAM" id="SSF53098">
    <property type="entry name" value="Ribonuclease H-like"/>
    <property type="match status" value="1"/>
</dbReference>
<protein>
    <submittedName>
        <fullName evidence="1">Uncharacterized protein</fullName>
    </submittedName>
</protein>
<evidence type="ECO:0000313" key="2">
    <source>
        <dbReference type="Proteomes" id="UP001159363"/>
    </source>
</evidence>